<evidence type="ECO:0000313" key="1">
    <source>
        <dbReference type="EMBL" id="NYS94666.1"/>
    </source>
</evidence>
<keyword evidence="2" id="KW-1185">Reference proteome</keyword>
<sequence length="81" mass="8692">MKSKLVFVVGLAAGYVLGARAGRRRFESIKTHARDVWASDSVQSAVSSVQEKAAEVAKDQSAVLKDKVAEAVDAAKKHTKH</sequence>
<comment type="caution">
    <text evidence="1">The sequence shown here is derived from an EMBL/GenBank/DDBJ whole genome shotgun (WGS) entry which is preliminary data.</text>
</comment>
<accession>A0A853EVB1</accession>
<dbReference type="Proteomes" id="UP000561011">
    <property type="component" value="Unassembled WGS sequence"/>
</dbReference>
<name>A0A853EVB1_9MICO</name>
<reference evidence="1 2" key="1">
    <citation type="submission" date="2020-07" db="EMBL/GenBank/DDBJ databases">
        <title>MOT database genomes.</title>
        <authorList>
            <person name="Joseph S."/>
            <person name="Aduse-Opoku J."/>
            <person name="Hashim A."/>
            <person name="Wade W."/>
            <person name="Curtis M."/>
        </authorList>
    </citation>
    <scope>NUCLEOTIDE SEQUENCE [LARGE SCALE GENOMIC DNA]</scope>
    <source>
        <strain evidence="1 2">DSM 100099</strain>
    </source>
</reference>
<protein>
    <submittedName>
        <fullName evidence="1">YtxH domain-containing protein</fullName>
    </submittedName>
</protein>
<proteinExistence type="predicted"/>
<dbReference type="RefSeq" id="WP_056135667.1">
    <property type="nucleotide sequence ID" value="NZ_JACBYE010000040.1"/>
</dbReference>
<dbReference type="AlphaFoldDB" id="A0A853EVB1"/>
<evidence type="ECO:0000313" key="2">
    <source>
        <dbReference type="Proteomes" id="UP000561011"/>
    </source>
</evidence>
<organism evidence="1 2">
    <name type="scientific">Sanguibacter inulinus</name>
    <dbReference type="NCBI Taxonomy" id="60922"/>
    <lineage>
        <taxon>Bacteria</taxon>
        <taxon>Bacillati</taxon>
        <taxon>Actinomycetota</taxon>
        <taxon>Actinomycetes</taxon>
        <taxon>Micrococcales</taxon>
        <taxon>Sanguibacteraceae</taxon>
        <taxon>Sanguibacter</taxon>
    </lineage>
</organism>
<gene>
    <name evidence="1" type="ORF">HZZ10_14195</name>
</gene>
<dbReference type="EMBL" id="JACBYE010000040">
    <property type="protein sequence ID" value="NYS94666.1"/>
    <property type="molecule type" value="Genomic_DNA"/>
</dbReference>